<keyword evidence="2" id="KW-1185">Reference proteome</keyword>
<dbReference type="Gene3D" id="3.30.420.10">
    <property type="entry name" value="Ribonuclease H-like superfamily/Ribonuclease H"/>
    <property type="match status" value="1"/>
</dbReference>
<comment type="caution">
    <text evidence="1">The sequence shown here is derived from an EMBL/GenBank/DDBJ whole genome shotgun (WGS) entry which is preliminary data.</text>
</comment>
<dbReference type="EMBL" id="CAKOGL010000023">
    <property type="protein sequence ID" value="CAH2101362.1"/>
    <property type="molecule type" value="Genomic_DNA"/>
</dbReference>
<dbReference type="AlphaFoldDB" id="A0AAU9UU04"/>
<dbReference type="GO" id="GO:0003676">
    <property type="term" value="F:nucleic acid binding"/>
    <property type="evidence" value="ECO:0007669"/>
    <property type="project" value="InterPro"/>
</dbReference>
<evidence type="ECO:0000313" key="2">
    <source>
        <dbReference type="Proteomes" id="UP001153954"/>
    </source>
</evidence>
<protein>
    <recommendedName>
        <fullName evidence="3">Transposase</fullName>
    </recommendedName>
</protein>
<name>A0AAU9UU04_EUPED</name>
<dbReference type="PANTHER" id="PTHR47326:SF1">
    <property type="entry name" value="HTH PSQ-TYPE DOMAIN-CONTAINING PROTEIN"/>
    <property type="match status" value="1"/>
</dbReference>
<evidence type="ECO:0000313" key="1">
    <source>
        <dbReference type="EMBL" id="CAH2101362.1"/>
    </source>
</evidence>
<gene>
    <name evidence="1" type="ORF">EEDITHA_LOCUS16126</name>
</gene>
<organism evidence="1 2">
    <name type="scientific">Euphydryas editha</name>
    <name type="common">Edith's checkerspot</name>
    <dbReference type="NCBI Taxonomy" id="104508"/>
    <lineage>
        <taxon>Eukaryota</taxon>
        <taxon>Metazoa</taxon>
        <taxon>Ecdysozoa</taxon>
        <taxon>Arthropoda</taxon>
        <taxon>Hexapoda</taxon>
        <taxon>Insecta</taxon>
        <taxon>Pterygota</taxon>
        <taxon>Neoptera</taxon>
        <taxon>Endopterygota</taxon>
        <taxon>Lepidoptera</taxon>
        <taxon>Glossata</taxon>
        <taxon>Ditrysia</taxon>
        <taxon>Papilionoidea</taxon>
        <taxon>Nymphalidae</taxon>
        <taxon>Nymphalinae</taxon>
        <taxon>Euphydryas</taxon>
    </lineage>
</organism>
<reference evidence="1" key="1">
    <citation type="submission" date="2022-03" db="EMBL/GenBank/DDBJ databases">
        <authorList>
            <person name="Tunstrom K."/>
        </authorList>
    </citation>
    <scope>NUCLEOTIDE SEQUENCE</scope>
</reference>
<dbReference type="InterPro" id="IPR036397">
    <property type="entry name" value="RNaseH_sf"/>
</dbReference>
<evidence type="ECO:0008006" key="3">
    <source>
        <dbReference type="Google" id="ProtNLM"/>
    </source>
</evidence>
<accession>A0AAU9UU04</accession>
<dbReference type="PANTHER" id="PTHR47326">
    <property type="entry name" value="TRANSPOSABLE ELEMENT TC3 TRANSPOSASE-LIKE PROTEIN"/>
    <property type="match status" value="1"/>
</dbReference>
<proteinExistence type="predicted"/>
<sequence length="216" mass="25602">MLDRFRNFNNNFFSDEAHFHINGHVNKQNCRYWSSENPKTKHQRPLHSPKVTVWAAISAKGIIGPYFFEDFQVTVNSTEYVRMLRDFLSPQLQEFTGYNRNTWFQQDGATCHTSNESLPVVKEMFPKKLISQRGDIPWPPRSPDLTPADFFLWGYLKHRVYAHKPKTLFELKAKIRNEMSEISVSLCRRVFENFRARLEECRSRNGDHLNDIIFKK</sequence>
<dbReference type="Proteomes" id="UP001153954">
    <property type="component" value="Unassembled WGS sequence"/>
</dbReference>